<name>A0A1D7W5V7_BREAU</name>
<dbReference type="KEGG" id="blin:BLSMQ_2659"/>
<dbReference type="EMBL" id="CP017150">
    <property type="protein sequence ID" value="AOP54365.1"/>
    <property type="molecule type" value="Genomic_DNA"/>
</dbReference>
<dbReference type="GO" id="GO:0051287">
    <property type="term" value="F:NAD binding"/>
    <property type="evidence" value="ECO:0007669"/>
    <property type="project" value="InterPro"/>
</dbReference>
<dbReference type="InterPro" id="IPR006139">
    <property type="entry name" value="D-isomer_2_OHA_DH_cat_dom"/>
</dbReference>
<dbReference type="InterPro" id="IPR036291">
    <property type="entry name" value="NAD(P)-bd_dom_sf"/>
</dbReference>
<evidence type="ECO:0000256" key="5">
    <source>
        <dbReference type="RuleBase" id="RU003719"/>
    </source>
</evidence>
<keyword evidence="3 5" id="KW-0560">Oxidoreductase</keyword>
<sequence>MLPESRDIRGRTGMHIVVLDDYQNVAADFANWQELGAEVEFVSRPIHDTEDLVQTVDGAEVVVAMRERTLFSAERLAQLRDLKLLVTTGRVNASIDLDAARAQGITVCGTESTTSATPELTWGLILSVLRSIPTEDAAMHSGGWQSTVGGDLFGHRLGIIGLGRLGTQVARVGAAFGMDVVAWSQNLDEERAADVGAHAVSKEELFSTSDVVTVHYKLSERSRLLVAAKELSLMKPNSIFINTSRAGLVDMEALQDALAAGRIRGAGIDVYDLEPLPHDHALRSTPRTVLTPHLGYVTEDTYRIFFTQTVENIAAWMAGEPVRLLT</sequence>
<evidence type="ECO:0000313" key="8">
    <source>
        <dbReference type="EMBL" id="AOP54365.1"/>
    </source>
</evidence>
<evidence type="ECO:0000256" key="1">
    <source>
        <dbReference type="ARBA" id="ARBA00005854"/>
    </source>
</evidence>
<dbReference type="GO" id="GO:0008652">
    <property type="term" value="P:amino acid biosynthetic process"/>
    <property type="evidence" value="ECO:0007669"/>
    <property type="project" value="UniProtKB-KW"/>
</dbReference>
<dbReference type="CDD" id="cd12169">
    <property type="entry name" value="PGDH_like_1"/>
    <property type="match status" value="1"/>
</dbReference>
<dbReference type="InterPro" id="IPR006140">
    <property type="entry name" value="D-isomer_DH_NAD-bd"/>
</dbReference>
<dbReference type="PANTHER" id="PTHR42789:SF1">
    <property type="entry name" value="D-ISOMER SPECIFIC 2-HYDROXYACID DEHYDROGENASE FAMILY PROTEIN (AFU_ORTHOLOGUE AFUA_6G10090)"/>
    <property type="match status" value="1"/>
</dbReference>
<gene>
    <name evidence="8" type="ORF">BLSMQ_2659</name>
</gene>
<dbReference type="SUPFAM" id="SSF51735">
    <property type="entry name" value="NAD(P)-binding Rossmann-fold domains"/>
    <property type="match status" value="1"/>
</dbReference>
<evidence type="ECO:0000256" key="2">
    <source>
        <dbReference type="ARBA" id="ARBA00022605"/>
    </source>
</evidence>
<feature type="domain" description="D-isomer specific 2-hydroxyacid dehydrogenase catalytic" evidence="6">
    <location>
        <begin position="35"/>
        <end position="322"/>
    </location>
</feature>
<reference evidence="9" key="1">
    <citation type="submission" date="2016-09" db="EMBL/GenBank/DDBJ databases">
        <title>Complete Genome Sequence of Brevibacterium linens SMQ-1335.</title>
        <authorList>
            <person name="de Melo A.G."/>
            <person name="Labrie S.J."/>
            <person name="Dumaresq J."/>
            <person name="Roberts R.J."/>
            <person name="Tremblay D.M."/>
            <person name="Moineau S."/>
        </authorList>
    </citation>
    <scope>NUCLEOTIDE SEQUENCE [LARGE SCALE GENOMIC DNA]</scope>
    <source>
        <strain evidence="9">SMQ-1335</strain>
    </source>
</reference>
<evidence type="ECO:0000256" key="4">
    <source>
        <dbReference type="ARBA" id="ARBA00023027"/>
    </source>
</evidence>
<evidence type="ECO:0000313" key="9">
    <source>
        <dbReference type="Proteomes" id="UP000094793"/>
    </source>
</evidence>
<accession>A0A1D7W5V7</accession>
<dbReference type="eggNOG" id="COG1052">
    <property type="taxonomic scope" value="Bacteria"/>
</dbReference>
<dbReference type="SUPFAM" id="SSF52283">
    <property type="entry name" value="Formate/glycerate dehydrogenase catalytic domain-like"/>
    <property type="match status" value="1"/>
</dbReference>
<dbReference type="GO" id="GO:0004617">
    <property type="term" value="F:phosphoglycerate dehydrogenase activity"/>
    <property type="evidence" value="ECO:0007669"/>
    <property type="project" value="UniProtKB-EC"/>
</dbReference>
<dbReference type="InterPro" id="IPR029752">
    <property type="entry name" value="D-isomer_DH_CS1"/>
</dbReference>
<evidence type="ECO:0000259" key="7">
    <source>
        <dbReference type="Pfam" id="PF02826"/>
    </source>
</evidence>
<dbReference type="PANTHER" id="PTHR42789">
    <property type="entry name" value="D-ISOMER SPECIFIC 2-HYDROXYACID DEHYDROGENASE FAMILY PROTEIN (AFU_ORTHOLOGUE AFUA_6G10090)"/>
    <property type="match status" value="1"/>
</dbReference>
<keyword evidence="4" id="KW-0520">NAD</keyword>
<organism evidence="8 9">
    <name type="scientific">Brevibacterium aurantiacum</name>
    <dbReference type="NCBI Taxonomy" id="273384"/>
    <lineage>
        <taxon>Bacteria</taxon>
        <taxon>Bacillati</taxon>
        <taxon>Actinomycetota</taxon>
        <taxon>Actinomycetes</taxon>
        <taxon>Micrococcales</taxon>
        <taxon>Brevibacteriaceae</taxon>
        <taxon>Brevibacterium</taxon>
    </lineage>
</organism>
<evidence type="ECO:0000256" key="3">
    <source>
        <dbReference type="ARBA" id="ARBA00023002"/>
    </source>
</evidence>
<dbReference type="Proteomes" id="UP000094793">
    <property type="component" value="Chromosome"/>
</dbReference>
<dbReference type="AlphaFoldDB" id="A0A1D7W5V7"/>
<dbReference type="Gene3D" id="3.40.50.720">
    <property type="entry name" value="NAD(P)-binding Rossmann-like Domain"/>
    <property type="match status" value="2"/>
</dbReference>
<comment type="similarity">
    <text evidence="1 5">Belongs to the D-isomer specific 2-hydroxyacid dehydrogenase family.</text>
</comment>
<dbReference type="PROSITE" id="PS00065">
    <property type="entry name" value="D_2_HYDROXYACID_DH_1"/>
    <property type="match status" value="1"/>
</dbReference>
<dbReference type="PATRIC" id="fig|1703.10.peg.2743"/>
<evidence type="ECO:0000259" key="6">
    <source>
        <dbReference type="Pfam" id="PF00389"/>
    </source>
</evidence>
<proteinExistence type="inferred from homology"/>
<dbReference type="Pfam" id="PF00389">
    <property type="entry name" value="2-Hacid_dh"/>
    <property type="match status" value="1"/>
</dbReference>
<feature type="domain" description="D-isomer specific 2-hydroxyacid dehydrogenase NAD-binding" evidence="7">
    <location>
        <begin position="123"/>
        <end position="295"/>
    </location>
</feature>
<dbReference type="InterPro" id="IPR050857">
    <property type="entry name" value="D-2-hydroxyacid_DH"/>
</dbReference>
<dbReference type="EC" id="1.1.1.95" evidence="8"/>
<keyword evidence="2" id="KW-0028">Amino-acid biosynthesis</keyword>
<protein>
    <submittedName>
        <fullName evidence="8">D-3-phosphoglycerate dehydrogenase</fullName>
        <ecNumber evidence="8">1.1.1.95</ecNumber>
    </submittedName>
</protein>
<dbReference type="Pfam" id="PF02826">
    <property type="entry name" value="2-Hacid_dh_C"/>
    <property type="match status" value="1"/>
</dbReference>